<evidence type="ECO:0000313" key="2">
    <source>
        <dbReference type="EMBL" id="KAB1206425.1"/>
    </source>
</evidence>
<keyword evidence="3" id="KW-1185">Reference proteome</keyword>
<gene>
    <name evidence="2" type="ORF">CJ030_MR7G000119</name>
</gene>
<protein>
    <submittedName>
        <fullName evidence="2">Uncharacterized protein</fullName>
    </submittedName>
</protein>
<evidence type="ECO:0000313" key="3">
    <source>
        <dbReference type="Proteomes" id="UP000516437"/>
    </source>
</evidence>
<keyword evidence="1" id="KW-1133">Transmembrane helix</keyword>
<name>A0A6A1V195_9ROSI</name>
<dbReference type="Proteomes" id="UP000516437">
    <property type="component" value="Chromosome 7"/>
</dbReference>
<organism evidence="2 3">
    <name type="scientific">Morella rubra</name>
    <name type="common">Chinese bayberry</name>
    <dbReference type="NCBI Taxonomy" id="262757"/>
    <lineage>
        <taxon>Eukaryota</taxon>
        <taxon>Viridiplantae</taxon>
        <taxon>Streptophyta</taxon>
        <taxon>Embryophyta</taxon>
        <taxon>Tracheophyta</taxon>
        <taxon>Spermatophyta</taxon>
        <taxon>Magnoliopsida</taxon>
        <taxon>eudicotyledons</taxon>
        <taxon>Gunneridae</taxon>
        <taxon>Pentapetalae</taxon>
        <taxon>rosids</taxon>
        <taxon>fabids</taxon>
        <taxon>Fagales</taxon>
        <taxon>Myricaceae</taxon>
        <taxon>Morella</taxon>
    </lineage>
</organism>
<accession>A0A6A1V195</accession>
<keyword evidence="1" id="KW-0812">Transmembrane</keyword>
<comment type="caution">
    <text evidence="2">The sequence shown here is derived from an EMBL/GenBank/DDBJ whole genome shotgun (WGS) entry which is preliminary data.</text>
</comment>
<proteinExistence type="predicted"/>
<evidence type="ECO:0000256" key="1">
    <source>
        <dbReference type="SAM" id="Phobius"/>
    </source>
</evidence>
<dbReference type="EMBL" id="RXIC02000025">
    <property type="protein sequence ID" value="KAB1206425.1"/>
    <property type="molecule type" value="Genomic_DNA"/>
</dbReference>
<sequence>MANFEVLRYQCGSIGDVLEDQGWIGYLKREGLTSVDLVWEFYAALLDFVDIDAQVWSVIVCGVTFLLSADILARFLGM</sequence>
<feature type="transmembrane region" description="Helical" evidence="1">
    <location>
        <begin position="55"/>
        <end position="76"/>
    </location>
</feature>
<dbReference type="AlphaFoldDB" id="A0A6A1V195"/>
<reference evidence="2 3" key="1">
    <citation type="journal article" date="2019" name="Plant Biotechnol. J.">
        <title>The red bayberry genome and genetic basis of sex determination.</title>
        <authorList>
            <person name="Jia H.M."/>
            <person name="Jia H.J."/>
            <person name="Cai Q.L."/>
            <person name="Wang Y."/>
            <person name="Zhao H.B."/>
            <person name="Yang W.F."/>
            <person name="Wang G.Y."/>
            <person name="Li Y.H."/>
            <person name="Zhan D.L."/>
            <person name="Shen Y.T."/>
            <person name="Niu Q.F."/>
            <person name="Chang L."/>
            <person name="Qiu J."/>
            <person name="Zhao L."/>
            <person name="Xie H.B."/>
            <person name="Fu W.Y."/>
            <person name="Jin J."/>
            <person name="Li X.W."/>
            <person name="Jiao Y."/>
            <person name="Zhou C.C."/>
            <person name="Tu T."/>
            <person name="Chai C.Y."/>
            <person name="Gao J.L."/>
            <person name="Fan L.J."/>
            <person name="van de Weg E."/>
            <person name="Wang J.Y."/>
            <person name="Gao Z.S."/>
        </authorList>
    </citation>
    <scope>NUCLEOTIDE SEQUENCE [LARGE SCALE GENOMIC DNA]</scope>
    <source>
        <tissue evidence="2">Leaves</tissue>
    </source>
</reference>
<keyword evidence="1" id="KW-0472">Membrane</keyword>